<dbReference type="SUPFAM" id="SSF50346">
    <property type="entry name" value="PRC-barrel domain"/>
    <property type="match status" value="1"/>
</dbReference>
<dbReference type="InterPro" id="IPR056792">
    <property type="entry name" value="PRC_RimM"/>
</dbReference>
<feature type="domain" description="RimM N-terminal" evidence="6">
    <location>
        <begin position="10"/>
        <end position="90"/>
    </location>
</feature>
<dbReference type="AlphaFoldDB" id="A0A6V8MLI7"/>
<reference evidence="9" key="1">
    <citation type="submission" date="2020-06" db="EMBL/GenBank/DDBJ databases">
        <title>Draft genomic sequence of Geomonas sp. Red330.</title>
        <authorList>
            <person name="Itoh H."/>
            <person name="Zhenxing X."/>
            <person name="Ushijima N."/>
            <person name="Masuda Y."/>
            <person name="Shiratori Y."/>
            <person name="Senoo K."/>
        </authorList>
    </citation>
    <scope>NUCLEOTIDE SEQUENCE [LARGE SCALE GENOMIC DNA]</scope>
    <source>
        <strain evidence="9">Red330</strain>
    </source>
</reference>
<dbReference type="InterPro" id="IPR002676">
    <property type="entry name" value="RimM_N"/>
</dbReference>
<comment type="function">
    <text evidence="5">An accessory protein needed during the final step in the assembly of 30S ribosomal subunit, possibly for assembly of the head region. Essential for efficient processing of 16S rRNA. May be needed both before and after RbfA during the maturation of 16S rRNA. It has affinity for free ribosomal 30S subunits but not for 70S ribosomes.</text>
</comment>
<dbReference type="NCBIfam" id="TIGR02273">
    <property type="entry name" value="16S_RimM"/>
    <property type="match status" value="1"/>
</dbReference>
<evidence type="ECO:0000256" key="3">
    <source>
        <dbReference type="ARBA" id="ARBA00022552"/>
    </source>
</evidence>
<dbReference type="HAMAP" id="MF_00014">
    <property type="entry name" value="Ribosome_mat_RimM"/>
    <property type="match status" value="1"/>
</dbReference>
<evidence type="ECO:0000259" key="6">
    <source>
        <dbReference type="Pfam" id="PF01782"/>
    </source>
</evidence>
<evidence type="ECO:0000256" key="5">
    <source>
        <dbReference type="HAMAP-Rule" id="MF_00014"/>
    </source>
</evidence>
<dbReference type="GO" id="GO:0005840">
    <property type="term" value="C:ribosome"/>
    <property type="evidence" value="ECO:0007669"/>
    <property type="project" value="InterPro"/>
</dbReference>
<protein>
    <recommendedName>
        <fullName evidence="5">Ribosome maturation factor RimM</fullName>
    </recommendedName>
</protein>
<dbReference type="RefSeq" id="WP_183355699.1">
    <property type="nucleotide sequence ID" value="NZ_BLXX01000011.1"/>
</dbReference>
<comment type="subunit">
    <text evidence="5">Binds ribosomal protein uS19.</text>
</comment>
<gene>
    <name evidence="5 8" type="primary">rimM</name>
    <name evidence="8" type="ORF">GMST_32150</name>
</gene>
<comment type="similarity">
    <text evidence="5">Belongs to the RimM family.</text>
</comment>
<keyword evidence="9" id="KW-1185">Reference proteome</keyword>
<dbReference type="Pfam" id="PF01782">
    <property type="entry name" value="RimM"/>
    <property type="match status" value="1"/>
</dbReference>
<evidence type="ECO:0000313" key="9">
    <source>
        <dbReference type="Proteomes" id="UP000556026"/>
    </source>
</evidence>
<dbReference type="Pfam" id="PF24986">
    <property type="entry name" value="PRC_RimM"/>
    <property type="match status" value="1"/>
</dbReference>
<organism evidence="8 9">
    <name type="scientific">Geomonas silvestris</name>
    <dbReference type="NCBI Taxonomy" id="2740184"/>
    <lineage>
        <taxon>Bacteria</taxon>
        <taxon>Pseudomonadati</taxon>
        <taxon>Thermodesulfobacteriota</taxon>
        <taxon>Desulfuromonadia</taxon>
        <taxon>Geobacterales</taxon>
        <taxon>Geobacteraceae</taxon>
        <taxon>Geomonas</taxon>
    </lineage>
</organism>
<keyword evidence="1 5" id="KW-0963">Cytoplasm</keyword>
<dbReference type="GO" id="GO:0043022">
    <property type="term" value="F:ribosome binding"/>
    <property type="evidence" value="ECO:0007669"/>
    <property type="project" value="InterPro"/>
</dbReference>
<dbReference type="EMBL" id="BLXX01000011">
    <property type="protein sequence ID" value="GFO60890.1"/>
    <property type="molecule type" value="Genomic_DNA"/>
</dbReference>
<keyword evidence="4 5" id="KW-0143">Chaperone</keyword>
<proteinExistence type="inferred from homology"/>
<dbReference type="PANTHER" id="PTHR33692:SF1">
    <property type="entry name" value="RIBOSOME MATURATION FACTOR RIMM"/>
    <property type="match status" value="1"/>
</dbReference>
<comment type="domain">
    <text evidence="5">The PRC barrel domain binds ribosomal protein uS19.</text>
</comment>
<keyword evidence="2 5" id="KW-0690">Ribosome biogenesis</keyword>
<evidence type="ECO:0000256" key="4">
    <source>
        <dbReference type="ARBA" id="ARBA00023186"/>
    </source>
</evidence>
<dbReference type="GO" id="GO:0006364">
    <property type="term" value="P:rRNA processing"/>
    <property type="evidence" value="ECO:0007669"/>
    <property type="project" value="UniProtKB-UniRule"/>
</dbReference>
<dbReference type="InterPro" id="IPR011033">
    <property type="entry name" value="PRC_barrel-like_sf"/>
</dbReference>
<dbReference type="GO" id="GO:0005737">
    <property type="term" value="C:cytoplasm"/>
    <property type="evidence" value="ECO:0007669"/>
    <property type="project" value="UniProtKB-SubCell"/>
</dbReference>
<dbReference type="Gene3D" id="2.30.30.240">
    <property type="entry name" value="PRC-barrel domain"/>
    <property type="match status" value="1"/>
</dbReference>
<dbReference type="Gene3D" id="2.40.30.60">
    <property type="entry name" value="RimM"/>
    <property type="match status" value="1"/>
</dbReference>
<sequence length="173" mass="18856">MSQSSKLLLIGKIQATQGIRGQLRVIPFAGDASSISLLDHVLIKAPNGALETFPVRSAMAHGKRVILTLTQFENINQVLHLVGREIYAERGQLPELPDDEFYWSDLLGLEVVSQAGEALGELVDIIETGSNDVYVVRLDGREVLVPALEDVVLSVDLEANRMTVSLPEGLLDL</sequence>
<feature type="domain" description="Ribosome maturation factor RimM PRC barrel" evidence="7">
    <location>
        <begin position="103"/>
        <end position="170"/>
    </location>
</feature>
<evidence type="ECO:0000256" key="2">
    <source>
        <dbReference type="ARBA" id="ARBA00022517"/>
    </source>
</evidence>
<dbReference type="InterPro" id="IPR009000">
    <property type="entry name" value="Transl_B-barrel_sf"/>
</dbReference>
<dbReference type="GO" id="GO:0042274">
    <property type="term" value="P:ribosomal small subunit biogenesis"/>
    <property type="evidence" value="ECO:0007669"/>
    <property type="project" value="UniProtKB-UniRule"/>
</dbReference>
<evidence type="ECO:0000259" key="7">
    <source>
        <dbReference type="Pfam" id="PF24986"/>
    </source>
</evidence>
<accession>A0A6V8MLI7</accession>
<name>A0A6V8MLI7_9BACT</name>
<keyword evidence="3 5" id="KW-0698">rRNA processing</keyword>
<dbReference type="Proteomes" id="UP000556026">
    <property type="component" value="Unassembled WGS sequence"/>
</dbReference>
<dbReference type="InterPro" id="IPR036976">
    <property type="entry name" value="RimM_N_sf"/>
</dbReference>
<comment type="caution">
    <text evidence="8">The sequence shown here is derived from an EMBL/GenBank/DDBJ whole genome shotgun (WGS) entry which is preliminary data.</text>
</comment>
<evidence type="ECO:0000256" key="1">
    <source>
        <dbReference type="ARBA" id="ARBA00022490"/>
    </source>
</evidence>
<evidence type="ECO:0000313" key="8">
    <source>
        <dbReference type="EMBL" id="GFO60890.1"/>
    </source>
</evidence>
<dbReference type="InterPro" id="IPR011961">
    <property type="entry name" value="RimM"/>
</dbReference>
<dbReference type="PANTHER" id="PTHR33692">
    <property type="entry name" value="RIBOSOME MATURATION FACTOR RIMM"/>
    <property type="match status" value="1"/>
</dbReference>
<dbReference type="SUPFAM" id="SSF50447">
    <property type="entry name" value="Translation proteins"/>
    <property type="match status" value="1"/>
</dbReference>
<comment type="subcellular location">
    <subcellularLocation>
        <location evidence="5">Cytoplasm</location>
    </subcellularLocation>
</comment>